<gene>
    <name evidence="8" type="ORF">ID854_20325</name>
</gene>
<dbReference type="InterPro" id="IPR008457">
    <property type="entry name" value="Cu-R_CopD_dom"/>
</dbReference>
<evidence type="ECO:0000256" key="6">
    <source>
        <dbReference type="RuleBase" id="RU369037"/>
    </source>
</evidence>
<evidence type="ECO:0000256" key="3">
    <source>
        <dbReference type="ARBA" id="ARBA00022692"/>
    </source>
</evidence>
<comment type="caution">
    <text evidence="8">The sequence shown here is derived from an EMBL/GenBank/DDBJ whole genome shotgun (WGS) entry which is preliminary data.</text>
</comment>
<keyword evidence="6" id="KW-0186">Copper</keyword>
<feature type="domain" description="Copper resistance protein D" evidence="7">
    <location>
        <begin position="226"/>
        <end position="324"/>
    </location>
</feature>
<dbReference type="AlphaFoldDB" id="A0AAW3YZ99"/>
<keyword evidence="6" id="KW-0997">Cell inner membrane</keyword>
<feature type="transmembrane region" description="Helical" evidence="6">
    <location>
        <begin position="232"/>
        <end position="251"/>
    </location>
</feature>
<evidence type="ECO:0000256" key="2">
    <source>
        <dbReference type="ARBA" id="ARBA00022475"/>
    </source>
</evidence>
<feature type="transmembrane region" description="Helical" evidence="6">
    <location>
        <begin position="6"/>
        <end position="32"/>
    </location>
</feature>
<keyword evidence="3 6" id="KW-0812">Transmembrane</keyword>
<keyword evidence="4 6" id="KW-1133">Transmembrane helix</keyword>
<evidence type="ECO:0000256" key="1">
    <source>
        <dbReference type="ARBA" id="ARBA00004651"/>
    </source>
</evidence>
<dbReference type="Pfam" id="PF05425">
    <property type="entry name" value="CopD"/>
    <property type="match status" value="1"/>
</dbReference>
<dbReference type="InterPro" id="IPR032694">
    <property type="entry name" value="CopC/D"/>
</dbReference>
<sequence>MISLEALYIFCRFSHFVVVMLMFGFSLFMVMLDSGHFSTLMRERLKIGISISITLALVTSVVWFLVQAGLMGDGWSDVYMPAVWSAVLGTAFGQVWKWQLLVAIFAFGGLFFLHAKMRQLFLLSCSVILLSSHAFIGHAAMYEGGMGLLLQVNQIVHLLSAGYWFGGLWPFLLCLHFLHFRKGAEENLYHNNLSTDNRLNNIEKESIGKTEIPKNAPNLFEESIIAMKRFSFYGHFAVFMVIVTGVISSVILVPDWPIFSRVISEYQSMLWLKIVLVVGMVLLALINRYILVPKLKQKGSYQLLIINSWLEIILGASTLLCVAIFATQPPA</sequence>
<feature type="transmembrane region" description="Helical" evidence="6">
    <location>
        <begin position="271"/>
        <end position="291"/>
    </location>
</feature>
<feature type="transmembrane region" description="Helical" evidence="6">
    <location>
        <begin position="120"/>
        <end position="141"/>
    </location>
</feature>
<proteinExistence type="inferred from homology"/>
<evidence type="ECO:0000313" key="8">
    <source>
        <dbReference type="EMBL" id="MBD2802722.1"/>
    </source>
</evidence>
<dbReference type="RefSeq" id="WP_323851284.1">
    <property type="nucleotide sequence ID" value="NZ_JACXBD010000008.1"/>
</dbReference>
<dbReference type="Proteomes" id="UP001193920">
    <property type="component" value="Unassembled WGS sequence"/>
</dbReference>
<comment type="subcellular location">
    <subcellularLocation>
        <location evidence="6">Cell inner membrane</location>
        <topology evidence="6">Multi-pass membrane protein</topology>
    </subcellularLocation>
    <subcellularLocation>
        <location evidence="1">Cell membrane</location>
        <topology evidence="1">Multi-pass membrane protein</topology>
    </subcellularLocation>
</comment>
<reference evidence="8" key="2">
    <citation type="journal article" date="2024" name="Toxins">
        <title>Genome Sequence Analysis of Native Xenorhabdus Strains Isolated from Entomopathogenic Nematodes in Argentina.</title>
        <authorList>
            <person name="Palma L."/>
            <person name="Frizzo L."/>
            <person name="Kaiser S."/>
            <person name="Berry C."/>
            <person name="Caballero P."/>
            <person name="Bode H.B."/>
            <person name="Del Valle E.E."/>
        </authorList>
    </citation>
    <scope>NUCLEOTIDE SEQUENCE</scope>
    <source>
        <strain evidence="8">M</strain>
    </source>
</reference>
<feature type="transmembrane region" description="Helical" evidence="6">
    <location>
        <begin position="303"/>
        <end position="326"/>
    </location>
</feature>
<comment type="similarity">
    <text evidence="6">Belongs to the CopD family.</text>
</comment>
<evidence type="ECO:0000256" key="4">
    <source>
        <dbReference type="ARBA" id="ARBA00022989"/>
    </source>
</evidence>
<evidence type="ECO:0000259" key="7">
    <source>
        <dbReference type="Pfam" id="PF05425"/>
    </source>
</evidence>
<organism evidence="8">
    <name type="scientific">Xenorhabdus szentirmaii</name>
    <dbReference type="NCBI Taxonomy" id="290112"/>
    <lineage>
        <taxon>Bacteria</taxon>
        <taxon>Pseudomonadati</taxon>
        <taxon>Pseudomonadota</taxon>
        <taxon>Gammaproteobacteria</taxon>
        <taxon>Enterobacterales</taxon>
        <taxon>Morganellaceae</taxon>
        <taxon>Xenorhabdus</taxon>
    </lineage>
</organism>
<dbReference type="EMBL" id="JACXBF010000527">
    <property type="protein sequence ID" value="MBD2802722.1"/>
    <property type="molecule type" value="Genomic_DNA"/>
</dbReference>
<keyword evidence="5 6" id="KW-0472">Membrane</keyword>
<comment type="function">
    <text evidence="6">Involved in copper resistance.</text>
</comment>
<reference evidence="8" key="1">
    <citation type="submission" date="2020-09" db="EMBL/GenBank/DDBJ databases">
        <authorList>
            <person name="Palma L."/>
            <person name="Caballero P."/>
            <person name="Berry C."/>
            <person name="Del Valle E."/>
        </authorList>
    </citation>
    <scope>NUCLEOTIDE SEQUENCE</scope>
    <source>
        <strain evidence="8">M</strain>
    </source>
</reference>
<feature type="transmembrane region" description="Helical" evidence="6">
    <location>
        <begin position="161"/>
        <end position="180"/>
    </location>
</feature>
<dbReference type="GO" id="GO:0046688">
    <property type="term" value="P:response to copper ion"/>
    <property type="evidence" value="ECO:0007669"/>
    <property type="project" value="UniProtKB-UniRule"/>
</dbReference>
<protein>
    <recommendedName>
        <fullName evidence="6">Copper resistance protein D</fullName>
    </recommendedName>
</protein>
<dbReference type="GO" id="GO:0005886">
    <property type="term" value="C:plasma membrane"/>
    <property type="evidence" value="ECO:0007669"/>
    <property type="project" value="UniProtKB-SubCell"/>
</dbReference>
<name>A0AAW3YZ99_9GAMM</name>
<evidence type="ECO:0000256" key="5">
    <source>
        <dbReference type="ARBA" id="ARBA00023136"/>
    </source>
</evidence>
<feature type="transmembrane region" description="Helical" evidence="6">
    <location>
        <begin position="44"/>
        <end position="66"/>
    </location>
</feature>
<accession>A0AAW3YZ99</accession>
<keyword evidence="2 6" id="KW-1003">Cell membrane</keyword>
<dbReference type="GO" id="GO:0006825">
    <property type="term" value="P:copper ion transport"/>
    <property type="evidence" value="ECO:0007669"/>
    <property type="project" value="InterPro"/>
</dbReference>
<feature type="transmembrane region" description="Helical" evidence="6">
    <location>
        <begin position="95"/>
        <end position="113"/>
    </location>
</feature>
<dbReference type="PANTHER" id="PTHR34820">
    <property type="entry name" value="INNER MEMBRANE PROTEIN YEBZ"/>
    <property type="match status" value="1"/>
</dbReference>
<dbReference type="PANTHER" id="PTHR34820:SF4">
    <property type="entry name" value="INNER MEMBRANE PROTEIN YEBZ"/>
    <property type="match status" value="1"/>
</dbReference>